<organism evidence="1">
    <name type="scientific">Siphoviridae sp. ct43U4</name>
    <dbReference type="NCBI Taxonomy" id="2826285"/>
    <lineage>
        <taxon>Viruses</taxon>
        <taxon>Duplodnaviria</taxon>
        <taxon>Heunggongvirae</taxon>
        <taxon>Uroviricota</taxon>
        <taxon>Caudoviricetes</taxon>
    </lineage>
</organism>
<name>A0A8S5N138_9CAUD</name>
<dbReference type="EMBL" id="BK015029">
    <property type="protein sequence ID" value="DAD87851.1"/>
    <property type="molecule type" value="Genomic_DNA"/>
</dbReference>
<evidence type="ECO:0000313" key="1">
    <source>
        <dbReference type="EMBL" id="DAD87851.1"/>
    </source>
</evidence>
<protein>
    <submittedName>
        <fullName evidence="1">Uncharacterized protein</fullName>
    </submittedName>
</protein>
<reference evidence="1" key="1">
    <citation type="journal article" date="2021" name="Proc. Natl. Acad. Sci. U.S.A.">
        <title>A Catalog of Tens of Thousands of Viruses from Human Metagenomes Reveals Hidden Associations with Chronic Diseases.</title>
        <authorList>
            <person name="Tisza M.J."/>
            <person name="Buck C.B."/>
        </authorList>
    </citation>
    <scope>NUCLEOTIDE SEQUENCE</scope>
    <source>
        <strain evidence="1">Ct43U4</strain>
    </source>
</reference>
<sequence>MTNSEKREKVVDELIRRKKVIENYMDMVFKPSEFHTAKFGYCVDMISFIEQTLCNIGMNDGYDYSIPKLYIMSVRESHMKYCKICQKEGEIVHHGCDKFYAFIAKVIGNINSNTYPDDYYNVVNTDWR</sequence>
<proteinExistence type="predicted"/>
<accession>A0A8S5N138</accession>